<comment type="caution">
    <text evidence="6">The sequence shown here is derived from an EMBL/GenBank/DDBJ whole genome shotgun (WGS) entry which is preliminary data.</text>
</comment>
<evidence type="ECO:0000256" key="2">
    <source>
        <dbReference type="ARBA" id="ARBA00023015"/>
    </source>
</evidence>
<feature type="domain" description="HTH lacI-type" evidence="5">
    <location>
        <begin position="3"/>
        <end position="57"/>
    </location>
</feature>
<dbReference type="PANTHER" id="PTHR30146">
    <property type="entry name" value="LACI-RELATED TRANSCRIPTIONAL REPRESSOR"/>
    <property type="match status" value="1"/>
</dbReference>
<sequence length="332" mass="37293">MRPKLNDVAAKAGVSVTTVSRVINNYGYLSQGTKDKVFRAMKELNYQPNSLARSLHGKKTHLIGVIFPSIVNPFFAELVEQIENRLFNSGYKIILCNSADNREKERDYLRMLIANQVDGIIAGAHNLGIDEYNRVGLPIVSFDRLFSDKIPIVSSDNFRGAALATKELYQAGARHIYFLGDPHQTGNPTDLRLQGYQKTIAKLQLTTHVHTINFTESPTLKSLSIKKLLAKRYADGIVCTDDLTAILVLRAAQELKISVPQELKVIGFDGTSFVQEYNPELSTIVQPIHDIASLLVSILVQRIDQPDKPLEQMRYVLPVKLLRNRSTFPFEE</sequence>
<dbReference type="Gene3D" id="3.40.50.2300">
    <property type="match status" value="2"/>
</dbReference>
<accession>A0A0R1V2H7</accession>
<dbReference type="InterPro" id="IPR010982">
    <property type="entry name" value="Lambda_DNA-bd_dom_sf"/>
</dbReference>
<organism evidence="6 7">
    <name type="scientific">Liquorilactobacillus satsumensis DSM 16230 = JCM 12392</name>
    <dbReference type="NCBI Taxonomy" id="1423801"/>
    <lineage>
        <taxon>Bacteria</taxon>
        <taxon>Bacillati</taxon>
        <taxon>Bacillota</taxon>
        <taxon>Bacilli</taxon>
        <taxon>Lactobacillales</taxon>
        <taxon>Lactobacillaceae</taxon>
        <taxon>Liquorilactobacillus</taxon>
    </lineage>
</organism>
<gene>
    <name evidence="6" type="ORF">FD50_GL001724</name>
</gene>
<keyword evidence="1" id="KW-0678">Repressor</keyword>
<evidence type="ECO:0000259" key="5">
    <source>
        <dbReference type="PROSITE" id="PS50932"/>
    </source>
</evidence>
<dbReference type="OrthoDB" id="9796186at2"/>
<dbReference type="SMART" id="SM00354">
    <property type="entry name" value="HTH_LACI"/>
    <property type="match status" value="1"/>
</dbReference>
<dbReference type="PATRIC" id="fig|1423801.4.peg.1763"/>
<reference evidence="6 7" key="1">
    <citation type="journal article" date="2015" name="Genome Announc.">
        <title>Expanding the biotechnology potential of lactobacilli through comparative genomics of 213 strains and associated genera.</title>
        <authorList>
            <person name="Sun Z."/>
            <person name="Harris H.M."/>
            <person name="McCann A."/>
            <person name="Guo C."/>
            <person name="Argimon S."/>
            <person name="Zhang W."/>
            <person name="Yang X."/>
            <person name="Jeffery I.B."/>
            <person name="Cooney J.C."/>
            <person name="Kagawa T.F."/>
            <person name="Liu W."/>
            <person name="Song Y."/>
            <person name="Salvetti E."/>
            <person name="Wrobel A."/>
            <person name="Rasinkangas P."/>
            <person name="Parkhill J."/>
            <person name="Rea M.C."/>
            <person name="O'Sullivan O."/>
            <person name="Ritari J."/>
            <person name="Douillard F.P."/>
            <person name="Paul Ross R."/>
            <person name="Yang R."/>
            <person name="Briner A.E."/>
            <person name="Felis G.E."/>
            <person name="de Vos W.M."/>
            <person name="Barrangou R."/>
            <person name="Klaenhammer T.R."/>
            <person name="Caufield P.W."/>
            <person name="Cui Y."/>
            <person name="Zhang H."/>
            <person name="O'Toole P.W."/>
        </authorList>
    </citation>
    <scope>NUCLEOTIDE SEQUENCE [LARGE SCALE GENOMIC DNA]</scope>
    <source>
        <strain evidence="6 7">DSM 16230</strain>
    </source>
</reference>
<evidence type="ECO:0000313" key="6">
    <source>
        <dbReference type="EMBL" id="KRL97170.1"/>
    </source>
</evidence>
<evidence type="ECO:0000313" key="7">
    <source>
        <dbReference type="Proteomes" id="UP000051166"/>
    </source>
</evidence>
<dbReference type="GeneID" id="98308971"/>
<dbReference type="EMBL" id="AZFQ01000053">
    <property type="protein sequence ID" value="KRL97170.1"/>
    <property type="molecule type" value="Genomic_DNA"/>
</dbReference>
<dbReference type="CDD" id="cd01392">
    <property type="entry name" value="HTH_LacI"/>
    <property type="match status" value="1"/>
</dbReference>
<dbReference type="PANTHER" id="PTHR30146:SF95">
    <property type="entry name" value="RIBOSE OPERON REPRESSOR"/>
    <property type="match status" value="1"/>
</dbReference>
<dbReference type="GO" id="GO:0000976">
    <property type="term" value="F:transcription cis-regulatory region binding"/>
    <property type="evidence" value="ECO:0007669"/>
    <property type="project" value="TreeGrafter"/>
</dbReference>
<dbReference type="RefSeq" id="WP_056961523.1">
    <property type="nucleotide sequence ID" value="NZ_AZFQ01000053.1"/>
</dbReference>
<name>A0A0R1V2H7_9LACO</name>
<dbReference type="CDD" id="cd06291">
    <property type="entry name" value="PBP1_Qymf-like"/>
    <property type="match status" value="1"/>
</dbReference>
<dbReference type="GO" id="GO:0003700">
    <property type="term" value="F:DNA-binding transcription factor activity"/>
    <property type="evidence" value="ECO:0007669"/>
    <property type="project" value="TreeGrafter"/>
</dbReference>
<evidence type="ECO:0000256" key="3">
    <source>
        <dbReference type="ARBA" id="ARBA00023125"/>
    </source>
</evidence>
<dbReference type="Pfam" id="PF00356">
    <property type="entry name" value="LacI"/>
    <property type="match status" value="1"/>
</dbReference>
<dbReference type="InterPro" id="IPR028082">
    <property type="entry name" value="Peripla_BP_I"/>
</dbReference>
<proteinExistence type="predicted"/>
<dbReference type="PRINTS" id="PR00036">
    <property type="entry name" value="HTHLACI"/>
</dbReference>
<keyword evidence="2" id="KW-0805">Transcription regulation</keyword>
<keyword evidence="4" id="KW-0804">Transcription</keyword>
<dbReference type="STRING" id="1423801.FD50_GL001724"/>
<evidence type="ECO:0000256" key="4">
    <source>
        <dbReference type="ARBA" id="ARBA00023163"/>
    </source>
</evidence>
<dbReference type="Gene3D" id="1.10.260.40">
    <property type="entry name" value="lambda repressor-like DNA-binding domains"/>
    <property type="match status" value="1"/>
</dbReference>
<dbReference type="Proteomes" id="UP000051166">
    <property type="component" value="Unassembled WGS sequence"/>
</dbReference>
<dbReference type="InterPro" id="IPR046335">
    <property type="entry name" value="LacI/GalR-like_sensor"/>
</dbReference>
<dbReference type="Pfam" id="PF13377">
    <property type="entry name" value="Peripla_BP_3"/>
    <property type="match status" value="1"/>
</dbReference>
<evidence type="ECO:0000256" key="1">
    <source>
        <dbReference type="ARBA" id="ARBA00022491"/>
    </source>
</evidence>
<dbReference type="PROSITE" id="PS50932">
    <property type="entry name" value="HTH_LACI_2"/>
    <property type="match status" value="1"/>
</dbReference>
<dbReference type="AlphaFoldDB" id="A0A0R1V2H7"/>
<dbReference type="InterPro" id="IPR000843">
    <property type="entry name" value="HTH_LacI"/>
</dbReference>
<protein>
    <submittedName>
        <fullName evidence="6">Sucrose operon repressor</fullName>
    </submittedName>
</protein>
<dbReference type="PROSITE" id="PS00356">
    <property type="entry name" value="HTH_LACI_1"/>
    <property type="match status" value="1"/>
</dbReference>
<keyword evidence="7" id="KW-1185">Reference proteome</keyword>
<dbReference type="SUPFAM" id="SSF53822">
    <property type="entry name" value="Periplasmic binding protein-like I"/>
    <property type="match status" value="1"/>
</dbReference>
<keyword evidence="3" id="KW-0238">DNA-binding</keyword>
<dbReference type="SUPFAM" id="SSF47413">
    <property type="entry name" value="lambda repressor-like DNA-binding domains"/>
    <property type="match status" value="1"/>
</dbReference>